<evidence type="ECO:0000256" key="1">
    <source>
        <dbReference type="SAM" id="Phobius"/>
    </source>
</evidence>
<dbReference type="AlphaFoldDB" id="A0A7W0CGC8"/>
<gene>
    <name evidence="3" type="ORF">HNR30_001845</name>
</gene>
<feature type="transmembrane region" description="Helical" evidence="1">
    <location>
        <begin position="290"/>
        <end position="310"/>
    </location>
</feature>
<comment type="caution">
    <text evidence="3">The sequence shown here is derived from an EMBL/GenBank/DDBJ whole genome shotgun (WGS) entry which is preliminary data.</text>
</comment>
<dbReference type="EMBL" id="JACDUR010000002">
    <property type="protein sequence ID" value="MBA2890504.1"/>
    <property type="molecule type" value="Genomic_DNA"/>
</dbReference>
<keyword evidence="1" id="KW-1133">Transmembrane helix</keyword>
<keyword evidence="3" id="KW-0808">Transferase</keyword>
<feature type="transmembrane region" description="Helical" evidence="1">
    <location>
        <begin position="316"/>
        <end position="339"/>
    </location>
</feature>
<feature type="domain" description="Acyltransferase 3" evidence="2">
    <location>
        <begin position="18"/>
        <end position="335"/>
    </location>
</feature>
<accession>A0A7W0CGC8</accession>
<feature type="transmembrane region" description="Helical" evidence="1">
    <location>
        <begin position="157"/>
        <end position="176"/>
    </location>
</feature>
<evidence type="ECO:0000313" key="4">
    <source>
        <dbReference type="Proteomes" id="UP000530928"/>
    </source>
</evidence>
<proteinExistence type="predicted"/>
<keyword evidence="4" id="KW-1185">Reference proteome</keyword>
<organism evidence="3 4">
    <name type="scientific">Nonomuraea soli</name>
    <dbReference type="NCBI Taxonomy" id="1032476"/>
    <lineage>
        <taxon>Bacteria</taxon>
        <taxon>Bacillati</taxon>
        <taxon>Actinomycetota</taxon>
        <taxon>Actinomycetes</taxon>
        <taxon>Streptosporangiales</taxon>
        <taxon>Streptosporangiaceae</taxon>
        <taxon>Nonomuraea</taxon>
    </lineage>
</organism>
<feature type="transmembrane region" description="Helical" evidence="1">
    <location>
        <begin position="249"/>
        <end position="269"/>
    </location>
</feature>
<evidence type="ECO:0000313" key="3">
    <source>
        <dbReference type="EMBL" id="MBA2890504.1"/>
    </source>
</evidence>
<evidence type="ECO:0000259" key="2">
    <source>
        <dbReference type="Pfam" id="PF01757"/>
    </source>
</evidence>
<dbReference type="InterPro" id="IPR002656">
    <property type="entry name" value="Acyl_transf_3_dom"/>
</dbReference>
<name>A0A7W0CGC8_9ACTN</name>
<dbReference type="RefSeq" id="WP_181609321.1">
    <property type="nucleotide sequence ID" value="NZ_BAABAM010000006.1"/>
</dbReference>
<feature type="transmembrane region" description="Helical" evidence="1">
    <location>
        <begin position="182"/>
        <end position="201"/>
    </location>
</feature>
<dbReference type="Pfam" id="PF01757">
    <property type="entry name" value="Acyl_transf_3"/>
    <property type="match status" value="1"/>
</dbReference>
<feature type="transmembrane region" description="Helical" evidence="1">
    <location>
        <begin position="129"/>
        <end position="150"/>
    </location>
</feature>
<dbReference type="GO" id="GO:0016747">
    <property type="term" value="F:acyltransferase activity, transferring groups other than amino-acyl groups"/>
    <property type="evidence" value="ECO:0007669"/>
    <property type="project" value="InterPro"/>
</dbReference>
<protein>
    <submittedName>
        <fullName evidence="3">Fucose 4-O-acetylase-like acetyltransferase</fullName>
    </submittedName>
</protein>
<feature type="transmembrane region" description="Helical" evidence="1">
    <location>
        <begin position="62"/>
        <end position="83"/>
    </location>
</feature>
<dbReference type="Proteomes" id="UP000530928">
    <property type="component" value="Unassembled WGS sequence"/>
</dbReference>
<sequence>MSGLAETIALRTPPTRDRALDAMRALAIFGVVAGHWMGSAWAPNRTISSPLVFMPELVPLTWIFQMLAVFFLVGGYVAARGAHDAAWVAARMRRLLMPVVPLLAVWAAALAIAAPWVPYRTLRAFALPALGPLWFLAVFAALTALTPWLVRPARVRHAVWLVVALVAVADVGRFTIAPWLGWVNVGAAWLVPYLLGLVWARDGLSGRAAGWIAAGGALATVALVGWFGYPASMVGVTGARVSNLSPPTLAAVTFGLAQVGLAVLVRPALGRLMRRPRLWAVVALANLHAMRVFVWHMTVLVAVVVLFGLYGTPSTWSWIGSRLLLVVALASAAVLMTWCRQRFDFGRRSL</sequence>
<feature type="transmembrane region" description="Helical" evidence="1">
    <location>
        <begin position="21"/>
        <end position="42"/>
    </location>
</feature>
<feature type="transmembrane region" description="Helical" evidence="1">
    <location>
        <begin position="95"/>
        <end position="117"/>
    </location>
</feature>
<feature type="transmembrane region" description="Helical" evidence="1">
    <location>
        <begin position="208"/>
        <end position="229"/>
    </location>
</feature>
<keyword evidence="1" id="KW-0812">Transmembrane</keyword>
<reference evidence="3 4" key="1">
    <citation type="submission" date="2020-07" db="EMBL/GenBank/DDBJ databases">
        <title>Genomic Encyclopedia of Type Strains, Phase IV (KMG-IV): sequencing the most valuable type-strain genomes for metagenomic binning, comparative biology and taxonomic classification.</title>
        <authorList>
            <person name="Goeker M."/>
        </authorList>
    </citation>
    <scope>NUCLEOTIDE SEQUENCE [LARGE SCALE GENOMIC DNA]</scope>
    <source>
        <strain evidence="3 4">DSM 45533</strain>
    </source>
</reference>
<keyword evidence="1" id="KW-0472">Membrane</keyword>